<dbReference type="Proteomes" id="UP000070483">
    <property type="component" value="Unassembled WGS sequence"/>
</dbReference>
<evidence type="ECO:0000313" key="1">
    <source>
        <dbReference type="EMBL" id="KXB67245.1"/>
    </source>
</evidence>
<reference evidence="2" key="1">
    <citation type="submission" date="2016-01" db="EMBL/GenBank/DDBJ databases">
        <authorList>
            <person name="Mitreva M."/>
            <person name="Pepin K.H."/>
            <person name="Mihindukulasuriya K.A."/>
            <person name="Fulton R."/>
            <person name="Fronick C."/>
            <person name="O'Laughlin M."/>
            <person name="Miner T."/>
            <person name="Herter B."/>
            <person name="Rosa B.A."/>
            <person name="Cordes M."/>
            <person name="Tomlinson C."/>
            <person name="Wollam A."/>
            <person name="Palsikar V.B."/>
            <person name="Mardis E.R."/>
            <person name="Wilson R.K."/>
        </authorList>
    </citation>
    <scope>NUCLEOTIDE SEQUENCE [LARGE SCALE GENOMIC DNA]</scope>
    <source>
        <strain evidence="2">KA00185</strain>
    </source>
</reference>
<dbReference type="RefSeq" id="WP_060917752.1">
    <property type="nucleotide sequence ID" value="NZ_KQ960055.1"/>
</dbReference>
<proteinExistence type="predicted"/>
<dbReference type="AlphaFoldDB" id="A0A134AHV0"/>
<name>A0A134AHV0_9FUSO</name>
<evidence type="ECO:0000313" key="2">
    <source>
        <dbReference type="Proteomes" id="UP000070483"/>
    </source>
</evidence>
<comment type="caution">
    <text evidence="1">The sequence shown here is derived from an EMBL/GenBank/DDBJ whole genome shotgun (WGS) entry which is preliminary data.</text>
</comment>
<keyword evidence="2" id="KW-1185">Reference proteome</keyword>
<protein>
    <submittedName>
        <fullName evidence="1">Uncharacterized protein</fullName>
    </submittedName>
</protein>
<dbReference type="EMBL" id="LSDD01000067">
    <property type="protein sequence ID" value="KXB67245.1"/>
    <property type="molecule type" value="Genomic_DNA"/>
</dbReference>
<feature type="non-terminal residue" evidence="1">
    <location>
        <position position="147"/>
    </location>
</feature>
<accession>A0A134AHV0</accession>
<organism evidence="1 2">
    <name type="scientific">Leptotrichia wadei</name>
    <dbReference type="NCBI Taxonomy" id="157687"/>
    <lineage>
        <taxon>Bacteria</taxon>
        <taxon>Fusobacteriati</taxon>
        <taxon>Fusobacteriota</taxon>
        <taxon>Fusobacteriia</taxon>
        <taxon>Fusobacteriales</taxon>
        <taxon>Leptotrichiaceae</taxon>
        <taxon>Leptotrichia</taxon>
    </lineage>
</organism>
<sequence>MKKIDLKKLENLMIKNYKRQISFQELQKNFFENDIERIKYIKSKLEKAYIKKDEKNVNILILAIFVFNLYSEDFIDILCKLTKEEWHERHEDIAIYFMEMELPSTVECLYKLAISDFEKYRDDEYCQLVEKCCYALGDINTPKAKEK</sequence>
<gene>
    <name evidence="1" type="ORF">HMPREF3180_00947</name>
</gene>
<dbReference type="STRING" id="157687.HMPREF3180_00947"/>